<reference evidence="2 3" key="1">
    <citation type="journal article" date="2019" name="Commun. Biol.">
        <title>The bagworm genome reveals a unique fibroin gene that provides high tensile strength.</title>
        <authorList>
            <person name="Kono N."/>
            <person name="Nakamura H."/>
            <person name="Ohtoshi R."/>
            <person name="Tomita M."/>
            <person name="Numata K."/>
            <person name="Arakawa K."/>
        </authorList>
    </citation>
    <scope>NUCLEOTIDE SEQUENCE [LARGE SCALE GENOMIC DNA]</scope>
</reference>
<dbReference type="AlphaFoldDB" id="A0A4C1YF01"/>
<feature type="region of interest" description="Disordered" evidence="1">
    <location>
        <begin position="94"/>
        <end position="114"/>
    </location>
</feature>
<accession>A0A4C1YF01</accession>
<gene>
    <name evidence="2" type="ORF">EVAR_99158_1</name>
</gene>
<evidence type="ECO:0000313" key="3">
    <source>
        <dbReference type="Proteomes" id="UP000299102"/>
    </source>
</evidence>
<keyword evidence="3" id="KW-1185">Reference proteome</keyword>
<evidence type="ECO:0000313" key="2">
    <source>
        <dbReference type="EMBL" id="GBP73564.1"/>
    </source>
</evidence>
<dbReference type="EMBL" id="BGZK01001178">
    <property type="protein sequence ID" value="GBP73564.1"/>
    <property type="molecule type" value="Genomic_DNA"/>
</dbReference>
<dbReference type="Proteomes" id="UP000299102">
    <property type="component" value="Unassembled WGS sequence"/>
</dbReference>
<feature type="compositionally biased region" description="Basic residues" evidence="1">
    <location>
        <begin position="96"/>
        <end position="114"/>
    </location>
</feature>
<name>A0A4C1YF01_EUMVA</name>
<protein>
    <submittedName>
        <fullName evidence="2">Uncharacterized protein</fullName>
    </submittedName>
</protein>
<organism evidence="2 3">
    <name type="scientific">Eumeta variegata</name>
    <name type="common">Bagworm moth</name>
    <name type="synonym">Eumeta japonica</name>
    <dbReference type="NCBI Taxonomy" id="151549"/>
    <lineage>
        <taxon>Eukaryota</taxon>
        <taxon>Metazoa</taxon>
        <taxon>Ecdysozoa</taxon>
        <taxon>Arthropoda</taxon>
        <taxon>Hexapoda</taxon>
        <taxon>Insecta</taxon>
        <taxon>Pterygota</taxon>
        <taxon>Neoptera</taxon>
        <taxon>Endopterygota</taxon>
        <taxon>Lepidoptera</taxon>
        <taxon>Glossata</taxon>
        <taxon>Ditrysia</taxon>
        <taxon>Tineoidea</taxon>
        <taxon>Psychidae</taxon>
        <taxon>Oiketicinae</taxon>
        <taxon>Eumeta</taxon>
    </lineage>
</organism>
<proteinExistence type="predicted"/>
<comment type="caution">
    <text evidence="2">The sequence shown here is derived from an EMBL/GenBank/DDBJ whole genome shotgun (WGS) entry which is preliminary data.</text>
</comment>
<sequence>MKCRCVRTCAVTYARTNAVDTARLRRRQVDNGYYDSARPGRRQSVAIVVQISSAGYTNSLTTLINYGNNEADMKLTKETIVMLKDNSGRCENDLRRARRLRGPSHPRRRRRDLM</sequence>
<evidence type="ECO:0000256" key="1">
    <source>
        <dbReference type="SAM" id="MobiDB-lite"/>
    </source>
</evidence>